<gene>
    <name evidence="1" type="ORF">Amon01_000274300</name>
</gene>
<evidence type="ECO:0000313" key="1">
    <source>
        <dbReference type="EMBL" id="GMG23117.1"/>
    </source>
</evidence>
<keyword evidence="2" id="KW-1185">Reference proteome</keyword>
<organism evidence="1 2">
    <name type="scientific">Ambrosiozyma monospora</name>
    <name type="common">Yeast</name>
    <name type="synonym">Endomycopsis monosporus</name>
    <dbReference type="NCBI Taxonomy" id="43982"/>
    <lineage>
        <taxon>Eukaryota</taxon>
        <taxon>Fungi</taxon>
        <taxon>Dikarya</taxon>
        <taxon>Ascomycota</taxon>
        <taxon>Saccharomycotina</taxon>
        <taxon>Pichiomycetes</taxon>
        <taxon>Pichiales</taxon>
        <taxon>Pichiaceae</taxon>
        <taxon>Ambrosiozyma</taxon>
    </lineage>
</organism>
<name>A0A9W6YXJ5_AMBMO</name>
<reference evidence="1" key="1">
    <citation type="submission" date="2023-04" db="EMBL/GenBank/DDBJ databases">
        <title>Ambrosiozyma monospora NBRC 1965.</title>
        <authorList>
            <person name="Ichikawa N."/>
            <person name="Sato H."/>
            <person name="Tonouchi N."/>
        </authorList>
    </citation>
    <scope>NUCLEOTIDE SEQUENCE</scope>
    <source>
        <strain evidence="1">NBRC 1965</strain>
    </source>
</reference>
<dbReference type="AlphaFoldDB" id="A0A9W6YXJ5"/>
<accession>A0A9W6YXJ5</accession>
<proteinExistence type="predicted"/>
<sequence>MSSNNFSIFTVLDLPQEIRHIISKNIANDFNSFISSKGIFSYTTGSALEFEAMMHQFLFMSNYPILDDLLSDIVQQLVLNEIFFESQYFEAFADYVLSKKIKVRSVTIGLGFSVTDEQPKLLDFFELGTEELITTYTVETNKRAHAKFITSLDVLTRGIEPVSDVKCINEFPNLTRLHYRIDPFPASFREGHVAEIVDSIEYAKSWSVSMGNDYSEHQVKKRKLDKPRKLKVSLIIIFNEKLKPEMISQLEEVLSVTNNPNMSLEFQVKCYKNCDETMNALQTFICGLNSVKQFKFFFKSLEDVEFVNRIVGLKDLKLWGSDYNETELNLQIALCNSTVENLTLDWKYLSKSNVFNLARLTSLKTLSLFNCEVSDELLFASIPDNI</sequence>
<evidence type="ECO:0000313" key="2">
    <source>
        <dbReference type="Proteomes" id="UP001165063"/>
    </source>
</evidence>
<comment type="caution">
    <text evidence="1">The sequence shown here is derived from an EMBL/GenBank/DDBJ whole genome shotgun (WGS) entry which is preliminary data.</text>
</comment>
<dbReference type="EMBL" id="BSXU01001042">
    <property type="protein sequence ID" value="GMG23117.1"/>
    <property type="molecule type" value="Genomic_DNA"/>
</dbReference>
<dbReference type="Proteomes" id="UP001165063">
    <property type="component" value="Unassembled WGS sequence"/>
</dbReference>
<protein>
    <submittedName>
        <fullName evidence="1">Unnamed protein product</fullName>
    </submittedName>
</protein>